<dbReference type="AlphaFoldDB" id="A0A2U3B6I2"/>
<feature type="signal peptide" evidence="1">
    <location>
        <begin position="1"/>
        <end position="22"/>
    </location>
</feature>
<name>A0A2U3B6I2_9VIBR</name>
<evidence type="ECO:0000256" key="1">
    <source>
        <dbReference type="SAM" id="SignalP"/>
    </source>
</evidence>
<feature type="chain" id="PRO_5015551037" evidence="1">
    <location>
        <begin position="23"/>
        <end position="108"/>
    </location>
</feature>
<gene>
    <name evidence="2" type="ORF">DI392_16835</name>
</gene>
<evidence type="ECO:0000313" key="3">
    <source>
        <dbReference type="Proteomes" id="UP000245362"/>
    </source>
</evidence>
<dbReference type="EMBL" id="QFWT01000010">
    <property type="protein sequence ID" value="PWI32334.1"/>
    <property type="molecule type" value="Genomic_DNA"/>
</dbReference>
<keyword evidence="1" id="KW-0732">Signal</keyword>
<keyword evidence="3" id="KW-1185">Reference proteome</keyword>
<proteinExistence type="predicted"/>
<evidence type="ECO:0000313" key="2">
    <source>
        <dbReference type="EMBL" id="PWI32334.1"/>
    </source>
</evidence>
<reference evidence="2 3" key="1">
    <citation type="submission" date="2018-05" db="EMBL/GenBank/DDBJ databases">
        <title>Vibrio limimaris sp. nov., isolated from marine sediment.</title>
        <authorList>
            <person name="Li C.-M."/>
        </authorList>
    </citation>
    <scope>NUCLEOTIDE SEQUENCE [LARGE SCALE GENOMIC DNA]</scope>
    <source>
        <strain evidence="2 3">E4404</strain>
    </source>
</reference>
<dbReference type="OrthoDB" id="5906706at2"/>
<sequence>MKTATKILATLGVLAISVGVYAHGGNGGGFGFHHGMMDEDSPQYQTMLKLHNDPQAMEEWAEKMHDDPDAMIDWMKEMHAGFINNNGNNRGFGGCHGAWFDSDDGDKD</sequence>
<comment type="caution">
    <text evidence="2">The sequence shown here is derived from an EMBL/GenBank/DDBJ whole genome shotgun (WGS) entry which is preliminary data.</text>
</comment>
<accession>A0A2U3B6I2</accession>
<dbReference type="Proteomes" id="UP000245362">
    <property type="component" value="Unassembled WGS sequence"/>
</dbReference>
<dbReference type="RefSeq" id="WP_109320855.1">
    <property type="nucleotide sequence ID" value="NZ_QFWT01000010.1"/>
</dbReference>
<protein>
    <submittedName>
        <fullName evidence="2">Uncharacterized protein</fullName>
    </submittedName>
</protein>
<organism evidence="2 3">
    <name type="scientific">Vibrio albus</name>
    <dbReference type="NCBI Taxonomy" id="2200953"/>
    <lineage>
        <taxon>Bacteria</taxon>
        <taxon>Pseudomonadati</taxon>
        <taxon>Pseudomonadota</taxon>
        <taxon>Gammaproteobacteria</taxon>
        <taxon>Vibrionales</taxon>
        <taxon>Vibrionaceae</taxon>
        <taxon>Vibrio</taxon>
    </lineage>
</organism>